<keyword evidence="1 4" id="KW-0812">Transmembrane</keyword>
<feature type="transmembrane region" description="Helical" evidence="4">
    <location>
        <begin position="89"/>
        <end position="112"/>
    </location>
</feature>
<evidence type="ECO:0000256" key="2">
    <source>
        <dbReference type="ARBA" id="ARBA00022989"/>
    </source>
</evidence>
<evidence type="ECO:0000313" key="6">
    <source>
        <dbReference type="Proteomes" id="UP000194236"/>
    </source>
</evidence>
<dbReference type="OrthoDB" id="6513608at2759"/>
<dbReference type="InterPro" id="IPR036259">
    <property type="entry name" value="MFS_trans_sf"/>
</dbReference>
<feature type="transmembrane region" description="Helical" evidence="4">
    <location>
        <begin position="60"/>
        <end position="83"/>
    </location>
</feature>
<dbReference type="SUPFAM" id="SSF103473">
    <property type="entry name" value="MFS general substrate transporter"/>
    <property type="match status" value="1"/>
</dbReference>
<evidence type="ECO:0000313" key="5">
    <source>
        <dbReference type="EMBL" id="OTF69098.1"/>
    </source>
</evidence>
<keyword evidence="3 4" id="KW-0472">Membrane</keyword>
<dbReference type="AlphaFoldDB" id="A0A1Y3AMC5"/>
<name>A0A1Y3AMC5_EURMA</name>
<dbReference type="Gene3D" id="1.20.1250.20">
    <property type="entry name" value="MFS general substrate transporter like domains"/>
    <property type="match status" value="1"/>
</dbReference>
<protein>
    <recommendedName>
        <fullName evidence="7">Major facilitator superfamily (MFS) profile domain-containing protein</fullName>
    </recommendedName>
</protein>
<evidence type="ECO:0000256" key="1">
    <source>
        <dbReference type="ARBA" id="ARBA00022692"/>
    </source>
</evidence>
<organism evidence="5 6">
    <name type="scientific">Euroglyphus maynei</name>
    <name type="common">Mayne's house dust mite</name>
    <dbReference type="NCBI Taxonomy" id="6958"/>
    <lineage>
        <taxon>Eukaryota</taxon>
        <taxon>Metazoa</taxon>
        <taxon>Ecdysozoa</taxon>
        <taxon>Arthropoda</taxon>
        <taxon>Chelicerata</taxon>
        <taxon>Arachnida</taxon>
        <taxon>Acari</taxon>
        <taxon>Acariformes</taxon>
        <taxon>Sarcoptiformes</taxon>
        <taxon>Astigmata</taxon>
        <taxon>Psoroptidia</taxon>
        <taxon>Analgoidea</taxon>
        <taxon>Pyroglyphidae</taxon>
        <taxon>Pyroglyphinae</taxon>
        <taxon>Euroglyphus</taxon>
    </lineage>
</organism>
<dbReference type="PANTHER" id="PTHR23121">
    <property type="entry name" value="SODIUM-DEPENDENT GLUCOSE TRANSPORTER 1"/>
    <property type="match status" value="1"/>
</dbReference>
<evidence type="ECO:0000256" key="3">
    <source>
        <dbReference type="ARBA" id="ARBA00023136"/>
    </source>
</evidence>
<dbReference type="Proteomes" id="UP000194236">
    <property type="component" value="Unassembled WGS sequence"/>
</dbReference>
<evidence type="ECO:0000256" key="4">
    <source>
        <dbReference type="SAM" id="Phobius"/>
    </source>
</evidence>
<proteinExistence type="predicted"/>
<keyword evidence="6" id="KW-1185">Reference proteome</keyword>
<dbReference type="PANTHER" id="PTHR23121:SF9">
    <property type="entry name" value="SODIUM-DEPENDENT GLUCOSE TRANSPORTER 1"/>
    <property type="match status" value="1"/>
</dbReference>
<evidence type="ECO:0008006" key="7">
    <source>
        <dbReference type="Google" id="ProtNLM"/>
    </source>
</evidence>
<accession>A0A1Y3AMC5</accession>
<comment type="caution">
    <text evidence="5">The sequence shown here is derived from an EMBL/GenBank/DDBJ whole genome shotgun (WGS) entry which is preliminary data.</text>
</comment>
<feature type="transmembrane region" description="Helical" evidence="4">
    <location>
        <begin position="24"/>
        <end position="48"/>
    </location>
</feature>
<gene>
    <name evidence="5" type="ORF">BLA29_012312</name>
</gene>
<reference evidence="5 6" key="1">
    <citation type="submission" date="2017-03" db="EMBL/GenBank/DDBJ databases">
        <title>Genome Survey of Euroglyphus maynei.</title>
        <authorList>
            <person name="Arlian L.G."/>
            <person name="Morgan M.S."/>
            <person name="Rider S.D."/>
        </authorList>
    </citation>
    <scope>NUCLEOTIDE SEQUENCE [LARGE SCALE GENOMIC DNA]</scope>
    <source>
        <strain evidence="5">Arlian Lab</strain>
        <tissue evidence="5">Whole body</tissue>
    </source>
</reference>
<sequence>MIIIDLFIITIGNLLVYSMANTNMIGLIIGYILLGAGFSSVVPSLFPLLEQRGYTVTDWIGSIITFSGGVAQVLAPYIIGIWIDQIPYVLVDFTFLSIITSTIIFTVMFLIMKSDQKQRQLRRQQQNQQHQ</sequence>
<keyword evidence="2 4" id="KW-1133">Transmembrane helix</keyword>
<dbReference type="EMBL" id="MUJZ01072234">
    <property type="protein sequence ID" value="OTF69098.1"/>
    <property type="molecule type" value="Genomic_DNA"/>
</dbReference>